<accession>A0A4U6QNI6</accession>
<evidence type="ECO:0000313" key="5">
    <source>
        <dbReference type="Proteomes" id="UP000306985"/>
    </source>
</evidence>
<keyword evidence="1" id="KW-0808">Transferase</keyword>
<dbReference type="EMBL" id="SZZH01000001">
    <property type="protein sequence ID" value="TKV61979.1"/>
    <property type="molecule type" value="Genomic_DNA"/>
</dbReference>
<gene>
    <name evidence="4" type="ORF">FDO65_10775</name>
</gene>
<dbReference type="PROSITE" id="PS00584">
    <property type="entry name" value="PFKB_KINASES_2"/>
    <property type="match status" value="1"/>
</dbReference>
<dbReference type="Gene3D" id="3.40.1190.20">
    <property type="match status" value="1"/>
</dbReference>
<dbReference type="GO" id="GO:0016301">
    <property type="term" value="F:kinase activity"/>
    <property type="evidence" value="ECO:0007669"/>
    <property type="project" value="UniProtKB-KW"/>
</dbReference>
<evidence type="ECO:0000256" key="1">
    <source>
        <dbReference type="ARBA" id="ARBA00022679"/>
    </source>
</evidence>
<keyword evidence="2 4" id="KW-0418">Kinase</keyword>
<dbReference type="Proteomes" id="UP000306985">
    <property type="component" value="Unassembled WGS sequence"/>
</dbReference>
<evidence type="ECO:0000256" key="2">
    <source>
        <dbReference type="ARBA" id="ARBA00022777"/>
    </source>
</evidence>
<dbReference type="SUPFAM" id="SSF53613">
    <property type="entry name" value="Ribokinase-like"/>
    <property type="match status" value="1"/>
</dbReference>
<dbReference type="PANTHER" id="PTHR42774">
    <property type="entry name" value="PHOSPHOTRANSFERASE SYSTEM TRANSPORT PROTEIN"/>
    <property type="match status" value="1"/>
</dbReference>
<feature type="domain" description="Carbohydrate kinase PfkB" evidence="3">
    <location>
        <begin position="11"/>
        <end position="285"/>
    </location>
</feature>
<protein>
    <submittedName>
        <fullName evidence="4">Kinase</fullName>
    </submittedName>
</protein>
<dbReference type="RefSeq" id="WP_137449284.1">
    <property type="nucleotide sequence ID" value="NZ_SZZH01000001.1"/>
</dbReference>
<dbReference type="OrthoDB" id="9795789at2"/>
<dbReference type="InterPro" id="IPR052562">
    <property type="entry name" value="Ketohexokinase-related"/>
</dbReference>
<evidence type="ECO:0000259" key="3">
    <source>
        <dbReference type="Pfam" id="PF00294"/>
    </source>
</evidence>
<dbReference type="Pfam" id="PF00294">
    <property type="entry name" value="PfkB"/>
    <property type="match status" value="1"/>
</dbReference>
<name>A0A4U6QNI6_9ACTN</name>
<dbReference type="AlphaFoldDB" id="A0A4U6QNI6"/>
<keyword evidence="5" id="KW-1185">Reference proteome</keyword>
<evidence type="ECO:0000313" key="4">
    <source>
        <dbReference type="EMBL" id="TKV61979.1"/>
    </source>
</evidence>
<organism evidence="4 5">
    <name type="scientific">Nakamurella flava</name>
    <dbReference type="NCBI Taxonomy" id="2576308"/>
    <lineage>
        <taxon>Bacteria</taxon>
        <taxon>Bacillati</taxon>
        <taxon>Actinomycetota</taxon>
        <taxon>Actinomycetes</taxon>
        <taxon>Nakamurellales</taxon>
        <taxon>Nakamurellaceae</taxon>
        <taxon>Nakamurella</taxon>
    </lineage>
</organism>
<dbReference type="PANTHER" id="PTHR42774:SF3">
    <property type="entry name" value="KETOHEXOKINASE"/>
    <property type="match status" value="1"/>
</dbReference>
<reference evidence="4 5" key="1">
    <citation type="submission" date="2019-05" db="EMBL/GenBank/DDBJ databases">
        <title>Nakamurella sp. N5BH11, whole genome shotgun sequence.</title>
        <authorList>
            <person name="Tuo L."/>
        </authorList>
    </citation>
    <scope>NUCLEOTIDE SEQUENCE [LARGE SCALE GENOMIC DNA]</scope>
    <source>
        <strain evidence="4 5">N5BH11</strain>
    </source>
</reference>
<dbReference type="InterPro" id="IPR011611">
    <property type="entry name" value="PfkB_dom"/>
</dbReference>
<comment type="caution">
    <text evidence="4">The sequence shown here is derived from an EMBL/GenBank/DDBJ whole genome shotgun (WGS) entry which is preliminary data.</text>
</comment>
<proteinExistence type="predicted"/>
<dbReference type="InterPro" id="IPR029056">
    <property type="entry name" value="Ribokinase-like"/>
</dbReference>
<dbReference type="InterPro" id="IPR002173">
    <property type="entry name" value="Carboh/pur_kinase_PfkB_CS"/>
</dbReference>
<sequence>MAPEPVRGTFVGLATLDVVQRVSRPPGPNEKVTALRQDIAAGGPAANAAVVFAALGGRARLVTALGRSSGAGLVRSDLERNGVEIVDLTPHRDAPVSISSITVVDATGERSVVSPDAGTETVPAPSDPMPLVGDADVVLIDGHHPAVALATARAARAANLPVVVDAGRWKPVMADLLPLADDVVCSADFRWPGTADPSTSAQTIRVSAGARLVAVTRGPSPVLWWEGEDAGEVAVPAVTAVDTLGAGDAFHGAYAWWRTQPGRSAADRLGRAAVVAARRCASIGPRAWLADLPVPDGGAG</sequence>